<evidence type="ECO:0000313" key="2">
    <source>
        <dbReference type="Proteomes" id="UP000062768"/>
    </source>
</evidence>
<sequence length="98" mass="12246">MKIIYNNRELKIRFVKNLYDQEVPEYYNKYSGVWERSLQPLSCEADKEDFEFYLLVFHLIYTLEQHGRKFFEDYDKNKAYEMELWEEYGEIGMHLYEM</sequence>
<name>A0A0S4FNZ6_METFO</name>
<evidence type="ECO:0000313" key="1">
    <source>
        <dbReference type="EMBL" id="CEL24795.1"/>
    </source>
</evidence>
<keyword evidence="2" id="KW-1185">Reference proteome</keyword>
<dbReference type="RefSeq" id="WP_060537640.1">
    <property type="nucleotide sequence ID" value="NZ_LN734822.1"/>
</dbReference>
<accession>A0A0S4FNZ6</accession>
<protein>
    <submittedName>
        <fullName evidence="1">Uncharacterized protein</fullName>
    </submittedName>
</protein>
<organism evidence="1 2">
    <name type="scientific">Methanobacterium formicicum</name>
    <dbReference type="NCBI Taxonomy" id="2162"/>
    <lineage>
        <taxon>Archaea</taxon>
        <taxon>Methanobacteriati</taxon>
        <taxon>Methanobacteriota</taxon>
        <taxon>Methanomada group</taxon>
        <taxon>Methanobacteria</taxon>
        <taxon>Methanobacteriales</taxon>
        <taxon>Methanobacteriaceae</taxon>
        <taxon>Methanobacterium</taxon>
    </lineage>
</organism>
<reference evidence="1" key="1">
    <citation type="submission" date="2014-09" db="EMBL/GenBank/DDBJ databases">
        <authorList>
            <person name="Wibberg D."/>
        </authorList>
    </citation>
    <scope>NUCLEOTIDE SEQUENCE [LARGE SCALE GENOMIC DNA]</scope>
    <source>
        <strain evidence="1">Mb9</strain>
    </source>
</reference>
<gene>
    <name evidence="1" type="ORF">MB9_1157</name>
</gene>
<dbReference type="EMBL" id="LN734822">
    <property type="protein sequence ID" value="CEL24795.1"/>
    <property type="molecule type" value="Genomic_DNA"/>
</dbReference>
<proteinExistence type="predicted"/>
<dbReference type="PATRIC" id="fig|2162.10.peg.1210"/>
<dbReference type="Proteomes" id="UP000062768">
    <property type="component" value="Chromosome I"/>
</dbReference>
<dbReference type="AlphaFoldDB" id="A0A0S4FNZ6"/>
<dbReference type="GeneID" id="26739407"/>